<keyword evidence="12" id="KW-0472">Membrane</keyword>
<protein>
    <recommendedName>
        <fullName evidence="3 11">FAD:protein FMN transferase</fullName>
        <ecNumber evidence="2 11">2.7.1.180</ecNumber>
    </recommendedName>
    <alternativeName>
        <fullName evidence="9 11">Flavin transferase</fullName>
    </alternativeName>
</protein>
<evidence type="ECO:0000256" key="6">
    <source>
        <dbReference type="ARBA" id="ARBA00022723"/>
    </source>
</evidence>
<keyword evidence="14" id="KW-1185">Reference proteome</keyword>
<dbReference type="RefSeq" id="WP_349110540.1">
    <property type="nucleotide sequence ID" value="NZ_JBBNIN010000005.1"/>
</dbReference>
<dbReference type="PANTHER" id="PTHR30040:SF2">
    <property type="entry name" value="FAD:PROTEIN FMN TRANSFERASE"/>
    <property type="match status" value="1"/>
</dbReference>
<evidence type="ECO:0000256" key="3">
    <source>
        <dbReference type="ARBA" id="ARBA00016337"/>
    </source>
</evidence>
<evidence type="ECO:0000256" key="10">
    <source>
        <dbReference type="ARBA" id="ARBA00048540"/>
    </source>
</evidence>
<dbReference type="Proteomes" id="UP001482154">
    <property type="component" value="Unassembled WGS sequence"/>
</dbReference>
<evidence type="ECO:0000256" key="7">
    <source>
        <dbReference type="ARBA" id="ARBA00022827"/>
    </source>
</evidence>
<dbReference type="PANTHER" id="PTHR30040">
    <property type="entry name" value="THIAMINE BIOSYNTHESIS LIPOPROTEIN APBE"/>
    <property type="match status" value="1"/>
</dbReference>
<keyword evidence="8 11" id="KW-0460">Magnesium</keyword>
<name>A0ABV1IUB0_9FIRM</name>
<gene>
    <name evidence="13" type="ORF">AAAU51_05040</name>
</gene>
<reference evidence="13 14" key="1">
    <citation type="submission" date="2024-04" db="EMBL/GenBank/DDBJ databases">
        <title>Human intestinal bacterial collection.</title>
        <authorList>
            <person name="Pauvert C."/>
            <person name="Hitch T.C.A."/>
            <person name="Clavel T."/>
        </authorList>
    </citation>
    <scope>NUCLEOTIDE SEQUENCE [LARGE SCALE GENOMIC DNA]</scope>
    <source>
        <strain evidence="13 14">CLA-AA-H249</strain>
    </source>
</reference>
<comment type="subcellular location">
    <subcellularLocation>
        <location evidence="12">Cell inner membrane</location>
        <topology evidence="12">Lipid-anchor</topology>
        <orientation evidence="12">Periplasmic side</orientation>
    </subcellularLocation>
</comment>
<evidence type="ECO:0000256" key="2">
    <source>
        <dbReference type="ARBA" id="ARBA00011955"/>
    </source>
</evidence>
<comment type="function">
    <text evidence="12">Flavin transferase that catalyzes the transfer of the FMN moiety of FAD and its covalent binding to the hydroxyl group of a threonine residue in a target flavoprotein.</text>
</comment>
<keyword evidence="5 11" id="KW-0808">Transferase</keyword>
<evidence type="ECO:0000256" key="5">
    <source>
        <dbReference type="ARBA" id="ARBA00022679"/>
    </source>
</evidence>
<dbReference type="SUPFAM" id="SSF143631">
    <property type="entry name" value="ApbE-like"/>
    <property type="match status" value="1"/>
</dbReference>
<keyword evidence="7 11" id="KW-0274">FAD</keyword>
<comment type="similarity">
    <text evidence="11 12">Belongs to the ApbE family.</text>
</comment>
<comment type="catalytic activity">
    <reaction evidence="10 11 12">
        <text>L-threonyl-[protein] + FAD = FMN-L-threonyl-[protein] + AMP + H(+)</text>
        <dbReference type="Rhea" id="RHEA:36847"/>
        <dbReference type="Rhea" id="RHEA-COMP:11060"/>
        <dbReference type="Rhea" id="RHEA-COMP:11061"/>
        <dbReference type="ChEBI" id="CHEBI:15378"/>
        <dbReference type="ChEBI" id="CHEBI:30013"/>
        <dbReference type="ChEBI" id="CHEBI:57692"/>
        <dbReference type="ChEBI" id="CHEBI:74257"/>
        <dbReference type="ChEBI" id="CHEBI:456215"/>
        <dbReference type="EC" id="2.7.1.180"/>
    </reaction>
</comment>
<keyword evidence="4 11" id="KW-0285">Flavoprotein</keyword>
<keyword evidence="12" id="KW-0449">Lipoprotein</keyword>
<dbReference type="Gene3D" id="3.10.520.10">
    <property type="entry name" value="ApbE-like domains"/>
    <property type="match status" value="1"/>
</dbReference>
<evidence type="ECO:0000256" key="11">
    <source>
        <dbReference type="PIRNR" id="PIRNR006268"/>
    </source>
</evidence>
<evidence type="ECO:0000256" key="9">
    <source>
        <dbReference type="ARBA" id="ARBA00031306"/>
    </source>
</evidence>
<evidence type="ECO:0000256" key="8">
    <source>
        <dbReference type="ARBA" id="ARBA00022842"/>
    </source>
</evidence>
<accession>A0ABV1IUB0</accession>
<proteinExistence type="inferred from homology"/>
<dbReference type="InterPro" id="IPR024932">
    <property type="entry name" value="ApbE"/>
</dbReference>
<dbReference type="Pfam" id="PF02424">
    <property type="entry name" value="ApbE"/>
    <property type="match status" value="1"/>
</dbReference>
<evidence type="ECO:0000313" key="13">
    <source>
        <dbReference type="EMBL" id="MEQ2710538.1"/>
    </source>
</evidence>
<evidence type="ECO:0000256" key="1">
    <source>
        <dbReference type="ARBA" id="ARBA00001946"/>
    </source>
</evidence>
<dbReference type="PROSITE" id="PS51257">
    <property type="entry name" value="PROKAR_LIPOPROTEIN"/>
    <property type="match status" value="1"/>
</dbReference>
<sequence>MKLTLKKTIASILCISMIPSMMTGCKKESTSYSHTDFAMGTVTNITLYGTSDDLEQTEQKIIDMEKKLEKQQLSWRLKSSQVSKINQKLEQNNGKTKVTGNLKNWLQQAIKISQDSYADGRNTVDPTIGALTKLWDFESSSPKVPDANKIKKAISGDLSENSQHVTVKDNGEILACDKNTKIDLGAYGKGIGTDEAIKIIKKDKEITGAMVALGGSIVVYGEKSDGSDWNVGIQDPNGKDGEVLGGIKVKSGTSISTSGDYEKTFTDKKTGKRYFHILDSKTGYSVKTDIRSCTIICNSGLNADGLSTACFSLGVKKSQKLLKEYNAKAVFVDKNNKVYVSDGVEFTLTAKDYKILNL</sequence>
<dbReference type="EMBL" id="JBBNIN010000005">
    <property type="protein sequence ID" value="MEQ2710538.1"/>
    <property type="molecule type" value="Genomic_DNA"/>
</dbReference>
<evidence type="ECO:0000256" key="12">
    <source>
        <dbReference type="RuleBase" id="RU363002"/>
    </source>
</evidence>
<keyword evidence="6 11" id="KW-0479">Metal-binding</keyword>
<dbReference type="GO" id="GO:0016740">
    <property type="term" value="F:transferase activity"/>
    <property type="evidence" value="ECO:0007669"/>
    <property type="project" value="UniProtKB-KW"/>
</dbReference>
<comment type="caution">
    <text evidence="13">The sequence shown here is derived from an EMBL/GenBank/DDBJ whole genome shotgun (WGS) entry which is preliminary data.</text>
</comment>
<dbReference type="InterPro" id="IPR003374">
    <property type="entry name" value="ApbE-like_sf"/>
</dbReference>
<comment type="cofactor">
    <cofactor evidence="1 12">
        <name>Mg(2+)</name>
        <dbReference type="ChEBI" id="CHEBI:18420"/>
    </cofactor>
</comment>
<keyword evidence="12" id="KW-0997">Cell inner membrane</keyword>
<evidence type="ECO:0000313" key="14">
    <source>
        <dbReference type="Proteomes" id="UP001482154"/>
    </source>
</evidence>
<organism evidence="13 14">
    <name type="scientific">Anaerostipes amylophilus</name>
    <dbReference type="NCBI Taxonomy" id="2981779"/>
    <lineage>
        <taxon>Bacteria</taxon>
        <taxon>Bacillati</taxon>
        <taxon>Bacillota</taxon>
        <taxon>Clostridia</taxon>
        <taxon>Lachnospirales</taxon>
        <taxon>Lachnospiraceae</taxon>
        <taxon>Anaerostipes</taxon>
    </lineage>
</organism>
<dbReference type="EC" id="2.7.1.180" evidence="2 11"/>
<evidence type="ECO:0000256" key="4">
    <source>
        <dbReference type="ARBA" id="ARBA00022630"/>
    </source>
</evidence>
<keyword evidence="12" id="KW-1003">Cell membrane</keyword>
<dbReference type="PIRSF" id="PIRSF006268">
    <property type="entry name" value="ApbE"/>
    <property type="match status" value="1"/>
</dbReference>